<evidence type="ECO:0000313" key="2">
    <source>
        <dbReference type="EMBL" id="EAQ05199.1"/>
    </source>
</evidence>
<dbReference type="EMBL" id="AAMS01000012">
    <property type="protein sequence ID" value="EAQ05199.1"/>
    <property type="molecule type" value="Genomic_DNA"/>
</dbReference>
<keyword evidence="3" id="KW-1185">Reference proteome</keyword>
<dbReference type="HOGENOM" id="CLU_1576597_0_0_5"/>
<proteinExistence type="predicted"/>
<sequence length="169" mass="16995">MAQDAPAAIALAKSPENLMPPSAITGTSPAACAQSMIAVNCGTPTPATMRVVQIDPGPIPTLTASAPTPIRARAASPVAILPATIWTSFDSALTRSTARATPSEWPCAVSITIMSTPASISACDRSNPASPTPDAAATRSRPSASLQAIGFSTACSLSLSVKRPVSLPA</sequence>
<organism evidence="2 3">
    <name type="scientific">Yoonia vestfoldensis SKA53</name>
    <dbReference type="NCBI Taxonomy" id="314232"/>
    <lineage>
        <taxon>Bacteria</taxon>
        <taxon>Pseudomonadati</taxon>
        <taxon>Pseudomonadota</taxon>
        <taxon>Alphaproteobacteria</taxon>
        <taxon>Rhodobacterales</taxon>
        <taxon>Paracoccaceae</taxon>
        <taxon>Yoonia</taxon>
    </lineage>
</organism>
<dbReference type="AlphaFoldDB" id="A3V9E3"/>
<name>A3V9E3_9RHOB</name>
<dbReference type="Proteomes" id="UP000004507">
    <property type="component" value="Unassembled WGS sequence"/>
</dbReference>
<feature type="region of interest" description="Disordered" evidence="1">
    <location>
        <begin position="122"/>
        <end position="142"/>
    </location>
</feature>
<evidence type="ECO:0000313" key="3">
    <source>
        <dbReference type="Proteomes" id="UP000004507"/>
    </source>
</evidence>
<accession>A3V9E3</accession>
<protein>
    <submittedName>
        <fullName evidence="2">Uncharacterized protein</fullName>
    </submittedName>
</protein>
<comment type="caution">
    <text evidence="2">The sequence shown here is derived from an EMBL/GenBank/DDBJ whole genome shotgun (WGS) entry which is preliminary data.</text>
</comment>
<gene>
    <name evidence="2" type="ORF">SKA53_03249</name>
</gene>
<reference evidence="2 3" key="1">
    <citation type="submission" date="2006-01" db="EMBL/GenBank/DDBJ databases">
        <authorList>
            <person name="Hagstrom A."/>
            <person name="Ferriera S."/>
            <person name="Johnson J."/>
            <person name="Kravitz S."/>
            <person name="Halpern A."/>
            <person name="Remington K."/>
            <person name="Beeson K."/>
            <person name="Tran B."/>
            <person name="Rogers Y.-H."/>
            <person name="Friedman R."/>
            <person name="Venter J.C."/>
        </authorList>
    </citation>
    <scope>NUCLEOTIDE SEQUENCE [LARGE SCALE GENOMIC DNA]</scope>
    <source>
        <strain evidence="2 3">SKA53</strain>
    </source>
</reference>
<evidence type="ECO:0000256" key="1">
    <source>
        <dbReference type="SAM" id="MobiDB-lite"/>
    </source>
</evidence>